<dbReference type="EMBL" id="JBAMIC010000011">
    <property type="protein sequence ID" value="KAK7101201.1"/>
    <property type="molecule type" value="Genomic_DNA"/>
</dbReference>
<dbReference type="AlphaFoldDB" id="A0AAN9B8D1"/>
<accession>A0AAN9B8D1</accession>
<dbReference type="GO" id="GO:0005778">
    <property type="term" value="C:peroxisomal membrane"/>
    <property type="evidence" value="ECO:0007669"/>
    <property type="project" value="InterPro"/>
</dbReference>
<evidence type="ECO:0000256" key="2">
    <source>
        <dbReference type="ARBA" id="ARBA00014294"/>
    </source>
</evidence>
<proteinExistence type="predicted"/>
<evidence type="ECO:0000313" key="7">
    <source>
        <dbReference type="Proteomes" id="UP001374579"/>
    </source>
</evidence>
<dbReference type="InterPro" id="IPR006966">
    <property type="entry name" value="Peroxin-3"/>
</dbReference>
<comment type="caution">
    <text evidence="6">The sequence shown here is derived from an EMBL/GenBank/DDBJ whole genome shotgun (WGS) entry which is preliminary data.</text>
</comment>
<name>A0AAN9B8D1_9CAEN</name>
<evidence type="ECO:0000256" key="3">
    <source>
        <dbReference type="ARBA" id="ARBA00022593"/>
    </source>
</evidence>
<protein>
    <recommendedName>
        <fullName evidence="2">Peroxisomal biogenesis factor 3</fullName>
    </recommendedName>
    <alternativeName>
        <fullName evidence="5">Peroxisomal assembly protein PEX3</fullName>
    </alternativeName>
</protein>
<dbReference type="PROSITE" id="PS51257">
    <property type="entry name" value="PROKAR_LIPOPROTEIN"/>
    <property type="match status" value="1"/>
</dbReference>
<evidence type="ECO:0000256" key="5">
    <source>
        <dbReference type="ARBA" id="ARBA00029630"/>
    </source>
</evidence>
<organism evidence="6 7">
    <name type="scientific">Littorina saxatilis</name>
    <dbReference type="NCBI Taxonomy" id="31220"/>
    <lineage>
        <taxon>Eukaryota</taxon>
        <taxon>Metazoa</taxon>
        <taxon>Spiralia</taxon>
        <taxon>Lophotrochozoa</taxon>
        <taxon>Mollusca</taxon>
        <taxon>Gastropoda</taxon>
        <taxon>Caenogastropoda</taxon>
        <taxon>Littorinimorpha</taxon>
        <taxon>Littorinoidea</taxon>
        <taxon>Littorinidae</taxon>
        <taxon>Littorina</taxon>
    </lineage>
</organism>
<evidence type="ECO:0000313" key="6">
    <source>
        <dbReference type="EMBL" id="KAK7101201.1"/>
    </source>
</evidence>
<dbReference type="PANTHER" id="PTHR28080">
    <property type="entry name" value="PEROXISOMAL BIOGENESIS FACTOR 3"/>
    <property type="match status" value="1"/>
</dbReference>
<gene>
    <name evidence="6" type="ORF">V1264_024026</name>
</gene>
<comment type="subunit">
    <text evidence="1">Interacts with PEX19.</text>
</comment>
<comment type="function">
    <text evidence="4">Involved in peroxisome biosynthesis and integrity. Assembles membrane vesicles before the matrix proteins are translocated. As a docking factor for PEX19, is necessary for the import of peroxisomal membrane proteins in the peroxisomes.</text>
</comment>
<reference evidence="6 7" key="1">
    <citation type="submission" date="2024-02" db="EMBL/GenBank/DDBJ databases">
        <title>Chromosome-scale genome assembly of the rough periwinkle Littorina saxatilis.</title>
        <authorList>
            <person name="De Jode A."/>
            <person name="Faria R."/>
            <person name="Formenti G."/>
            <person name="Sims Y."/>
            <person name="Smith T.P."/>
            <person name="Tracey A."/>
            <person name="Wood J.M.D."/>
            <person name="Zagrodzka Z.B."/>
            <person name="Johannesson K."/>
            <person name="Butlin R.K."/>
            <person name="Leder E.H."/>
        </authorList>
    </citation>
    <scope>NUCLEOTIDE SEQUENCE [LARGE SCALE GENOMIC DNA]</scope>
    <source>
        <strain evidence="6">Snail1</strain>
        <tissue evidence="6">Muscle</tissue>
    </source>
</reference>
<evidence type="ECO:0000256" key="1">
    <source>
        <dbReference type="ARBA" id="ARBA00011494"/>
    </source>
</evidence>
<evidence type="ECO:0000256" key="4">
    <source>
        <dbReference type="ARBA" id="ARBA00025338"/>
    </source>
</evidence>
<keyword evidence="3" id="KW-0962">Peroxisome biogenesis</keyword>
<sequence length="377" mass="42943">MFSRLWNCMRRHKKKLIFFSAFLGGGWVACKWLQGKVQEIRSIEDKEYLERLKRQHHFDSNQRTCNMTVLSMIPNLRDALNKVLSSEKITHKLQENPPDKLSLWEELKIISMGRAVAGVYGCCLLTLLLRVQLNIMGGYLFLDSGKKNTDADSDSEEKLLVPQAVQERYLALVRHFLSEGMGELSRFVKQASQKEVFGVSLKEQMSIDFVQSVVNSVRERVECGRTELCQGPPTLPLARYLLPGEQVPDIEVKNVEEELYDKLVKETRDILESPDFHLVLQESLERGFARLMDNMADHYRLKMDPGQPQMGLHEVTLPFAKVLPVIDIVVNQLLGDAPNPFIQELLLLEPMKNLAANIYEAFSQEDTPPSTAACLAP</sequence>
<dbReference type="GO" id="GO:0045046">
    <property type="term" value="P:protein import into peroxisome membrane"/>
    <property type="evidence" value="ECO:0007669"/>
    <property type="project" value="TreeGrafter"/>
</dbReference>
<dbReference type="PANTHER" id="PTHR28080:SF1">
    <property type="entry name" value="PEROXISOMAL BIOGENESIS FACTOR 3"/>
    <property type="match status" value="1"/>
</dbReference>
<keyword evidence="7" id="KW-1185">Reference proteome</keyword>
<dbReference type="Proteomes" id="UP001374579">
    <property type="component" value="Unassembled WGS sequence"/>
</dbReference>
<dbReference type="Pfam" id="PF04882">
    <property type="entry name" value="Peroxin-3"/>
    <property type="match status" value="2"/>
</dbReference>
<dbReference type="GO" id="GO:0030674">
    <property type="term" value="F:protein-macromolecule adaptor activity"/>
    <property type="evidence" value="ECO:0007669"/>
    <property type="project" value="TreeGrafter"/>
</dbReference>